<dbReference type="AlphaFoldDB" id="A0A422P8J7"/>
<evidence type="ECO:0000256" key="4">
    <source>
        <dbReference type="SAM" id="MobiDB-lite"/>
    </source>
</evidence>
<comment type="caution">
    <text evidence="6">The sequence shown here is derived from an EMBL/GenBank/DDBJ whole genome shotgun (WGS) entry which is preliminary data.</text>
</comment>
<evidence type="ECO:0000313" key="6">
    <source>
        <dbReference type="EMBL" id="RNF14039.1"/>
    </source>
</evidence>
<feature type="compositionally biased region" description="Acidic residues" evidence="4">
    <location>
        <begin position="80"/>
        <end position="101"/>
    </location>
</feature>
<feature type="region of interest" description="Disordered" evidence="4">
    <location>
        <begin position="49"/>
        <end position="106"/>
    </location>
</feature>
<evidence type="ECO:0000256" key="2">
    <source>
        <dbReference type="ARBA" id="ARBA00022801"/>
    </source>
</evidence>
<proteinExistence type="predicted"/>
<evidence type="ECO:0000313" key="7">
    <source>
        <dbReference type="Proteomes" id="UP000284403"/>
    </source>
</evidence>
<dbReference type="GeneID" id="40319618"/>
<dbReference type="PANTHER" id="PTHR12649">
    <property type="entry name" value="PEPTIDYL-TRNA HYDROLASE 2"/>
    <property type="match status" value="1"/>
</dbReference>
<dbReference type="Proteomes" id="UP000284403">
    <property type="component" value="Unassembled WGS sequence"/>
</dbReference>
<keyword evidence="5" id="KW-0472">Membrane</keyword>
<dbReference type="PANTHER" id="PTHR12649:SF25">
    <property type="entry name" value="AMINOACYL-TRNA HYDROLASE"/>
    <property type="match status" value="1"/>
</dbReference>
<name>A0A422P8J7_9TRYP</name>
<dbReference type="OrthoDB" id="1733656at2759"/>
<feature type="compositionally biased region" description="Pro residues" evidence="4">
    <location>
        <begin position="63"/>
        <end position="74"/>
    </location>
</feature>
<dbReference type="Gene3D" id="3.40.1490.10">
    <property type="entry name" value="Bit1"/>
    <property type="match status" value="1"/>
</dbReference>
<comment type="catalytic activity">
    <reaction evidence="3">
        <text>an N-acyl-L-alpha-aminoacyl-tRNA + H2O = an N-acyl-L-amino acid + a tRNA + H(+)</text>
        <dbReference type="Rhea" id="RHEA:54448"/>
        <dbReference type="Rhea" id="RHEA-COMP:10123"/>
        <dbReference type="Rhea" id="RHEA-COMP:13883"/>
        <dbReference type="ChEBI" id="CHEBI:15377"/>
        <dbReference type="ChEBI" id="CHEBI:15378"/>
        <dbReference type="ChEBI" id="CHEBI:59874"/>
        <dbReference type="ChEBI" id="CHEBI:78442"/>
        <dbReference type="ChEBI" id="CHEBI:138191"/>
        <dbReference type="EC" id="3.1.1.29"/>
    </reaction>
</comment>
<keyword evidence="5" id="KW-1133">Transmembrane helix</keyword>
<keyword evidence="5" id="KW-0812">Transmembrane</keyword>
<organism evidence="6 7">
    <name type="scientific">Trypanosoma conorhini</name>
    <dbReference type="NCBI Taxonomy" id="83891"/>
    <lineage>
        <taxon>Eukaryota</taxon>
        <taxon>Discoba</taxon>
        <taxon>Euglenozoa</taxon>
        <taxon>Kinetoplastea</taxon>
        <taxon>Metakinetoplastina</taxon>
        <taxon>Trypanosomatida</taxon>
        <taxon>Trypanosomatidae</taxon>
        <taxon>Trypanosoma</taxon>
    </lineage>
</organism>
<reference evidence="6 7" key="1">
    <citation type="journal article" date="2018" name="BMC Genomics">
        <title>Genomic comparison of Trypanosoma conorhini and Trypanosoma rangeli to Trypanosoma cruzi strains of high and low virulence.</title>
        <authorList>
            <person name="Bradwell K.R."/>
            <person name="Koparde V.N."/>
            <person name="Matveyev A.V."/>
            <person name="Serrano M.G."/>
            <person name="Alves J.M."/>
            <person name="Parikh H."/>
            <person name="Huang B."/>
            <person name="Lee V."/>
            <person name="Espinosa-Alvarez O."/>
            <person name="Ortiz P.A."/>
            <person name="Costa-Martins A.G."/>
            <person name="Teixeira M.M."/>
            <person name="Buck G.A."/>
        </authorList>
    </citation>
    <scope>NUCLEOTIDE SEQUENCE [LARGE SCALE GENOMIC DNA]</scope>
    <source>
        <strain evidence="6 7">025E</strain>
    </source>
</reference>
<evidence type="ECO:0000256" key="5">
    <source>
        <dbReference type="SAM" id="Phobius"/>
    </source>
</evidence>
<dbReference type="GO" id="GO:0005829">
    <property type="term" value="C:cytosol"/>
    <property type="evidence" value="ECO:0007669"/>
    <property type="project" value="TreeGrafter"/>
</dbReference>
<protein>
    <recommendedName>
        <fullName evidence="1">peptidyl-tRNA hydrolase</fullName>
        <ecNumber evidence="1">3.1.1.29</ecNumber>
    </recommendedName>
</protein>
<dbReference type="InterPro" id="IPR023476">
    <property type="entry name" value="Pep_tRNA_hydro_II_dom_sf"/>
</dbReference>
<dbReference type="RefSeq" id="XP_029227021.1">
    <property type="nucleotide sequence ID" value="XM_029372896.1"/>
</dbReference>
<dbReference type="EC" id="3.1.1.29" evidence="1"/>
<dbReference type="Pfam" id="PF01981">
    <property type="entry name" value="PTH2"/>
    <property type="match status" value="1"/>
</dbReference>
<evidence type="ECO:0000256" key="3">
    <source>
        <dbReference type="ARBA" id="ARBA00048707"/>
    </source>
</evidence>
<evidence type="ECO:0000256" key="1">
    <source>
        <dbReference type="ARBA" id="ARBA00013260"/>
    </source>
</evidence>
<dbReference type="GO" id="GO:0004045">
    <property type="term" value="F:peptidyl-tRNA hydrolase activity"/>
    <property type="evidence" value="ECO:0007669"/>
    <property type="project" value="UniProtKB-EC"/>
</dbReference>
<sequence length="236" mass="25858">MYTNGETQTTGDVVGTLTLSLLGFFLGCVTVVALDWLLRRWQRGLLGTRIPSGSSAEGNKQPPTLPPQPQPPPFTSAAGQEEEEEEWSTEAEEEEEEEDTSGYDSEFERMEELQLKMVLVIRRDVKAVTTNDICALSAGAAVSLVQKIQGDREHEEWKAWYDWWRRVGCTKITLKSPDSDTLRKVALAAEAGGLPWHGTTPLAEEYSAEQMGVLVAVGPAPSAALNPITGKLKLLS</sequence>
<dbReference type="InterPro" id="IPR002833">
    <property type="entry name" value="PTH2"/>
</dbReference>
<keyword evidence="2 6" id="KW-0378">Hydrolase</keyword>
<keyword evidence="7" id="KW-1185">Reference proteome</keyword>
<accession>A0A422P8J7</accession>
<dbReference type="SUPFAM" id="SSF102462">
    <property type="entry name" value="Peptidyl-tRNA hydrolase II"/>
    <property type="match status" value="1"/>
</dbReference>
<gene>
    <name evidence="6" type="ORF">Tco025E_06007</name>
</gene>
<dbReference type="EMBL" id="MKKU01000380">
    <property type="protein sequence ID" value="RNF14039.1"/>
    <property type="molecule type" value="Genomic_DNA"/>
</dbReference>
<feature type="transmembrane region" description="Helical" evidence="5">
    <location>
        <begin position="20"/>
        <end position="38"/>
    </location>
</feature>